<keyword evidence="1" id="KW-0812">Transmembrane</keyword>
<keyword evidence="1" id="KW-1133">Transmembrane helix</keyword>
<proteinExistence type="predicted"/>
<accession>A0A2S5GE33</accession>
<organism evidence="2 3">
    <name type="scientific">Jeotgalibacillus proteolyticus</name>
    <dbReference type="NCBI Taxonomy" id="2082395"/>
    <lineage>
        <taxon>Bacteria</taxon>
        <taxon>Bacillati</taxon>
        <taxon>Bacillota</taxon>
        <taxon>Bacilli</taxon>
        <taxon>Bacillales</taxon>
        <taxon>Caryophanaceae</taxon>
        <taxon>Jeotgalibacillus</taxon>
    </lineage>
</organism>
<sequence>MISSPMVVFVGLASGLAVGGGFVAFLSVLGIIPRLIQIVQNKNRLRPLEWAVILGAMTGVAGSLFDVKTSSGFFLVPAAGLLAGAFIGMLAAALTEVLDVIPLVTRRLKIADKLQSIMFAIVIGKVMGSLFYWIIFIPFHRGD</sequence>
<keyword evidence="3" id="KW-1185">Reference proteome</keyword>
<feature type="transmembrane region" description="Helical" evidence="1">
    <location>
        <begin position="48"/>
        <end position="65"/>
    </location>
</feature>
<dbReference type="RefSeq" id="WP_104056798.1">
    <property type="nucleotide sequence ID" value="NZ_PREZ01000002.1"/>
</dbReference>
<feature type="transmembrane region" description="Helical" evidence="1">
    <location>
        <begin position="116"/>
        <end position="139"/>
    </location>
</feature>
<keyword evidence="1" id="KW-0472">Membrane</keyword>
<dbReference type="Pfam" id="PF13782">
    <property type="entry name" value="SpoVAB"/>
    <property type="match status" value="1"/>
</dbReference>
<gene>
    <name evidence="2" type="ORF">C4B60_04380</name>
</gene>
<evidence type="ECO:0000256" key="1">
    <source>
        <dbReference type="SAM" id="Phobius"/>
    </source>
</evidence>
<dbReference type="EMBL" id="PREZ01000002">
    <property type="protein sequence ID" value="PPA71307.1"/>
    <property type="molecule type" value="Genomic_DNA"/>
</dbReference>
<evidence type="ECO:0000313" key="3">
    <source>
        <dbReference type="Proteomes" id="UP000239047"/>
    </source>
</evidence>
<name>A0A2S5GE33_9BACL</name>
<feature type="transmembrane region" description="Helical" evidence="1">
    <location>
        <begin position="6"/>
        <end position="36"/>
    </location>
</feature>
<dbReference type="Proteomes" id="UP000239047">
    <property type="component" value="Unassembled WGS sequence"/>
</dbReference>
<feature type="transmembrane region" description="Helical" evidence="1">
    <location>
        <begin position="71"/>
        <end position="95"/>
    </location>
</feature>
<dbReference type="InterPro" id="IPR020144">
    <property type="entry name" value="SpoVAB"/>
</dbReference>
<protein>
    <submittedName>
        <fullName evidence="2">Stage V sporulation protein AB</fullName>
    </submittedName>
</protein>
<comment type="caution">
    <text evidence="2">The sequence shown here is derived from an EMBL/GenBank/DDBJ whole genome shotgun (WGS) entry which is preliminary data.</text>
</comment>
<dbReference type="OrthoDB" id="9790504at2"/>
<dbReference type="AlphaFoldDB" id="A0A2S5GE33"/>
<evidence type="ECO:0000313" key="2">
    <source>
        <dbReference type="EMBL" id="PPA71307.1"/>
    </source>
</evidence>
<reference evidence="2 3" key="1">
    <citation type="submission" date="2018-02" db="EMBL/GenBank/DDBJ databases">
        <title>Jeotgalibacillus proteolyticum sp. nov. a protease producing bacterium isolated from ocean sediments of Laizhou Bay.</title>
        <authorList>
            <person name="Li Y."/>
        </authorList>
    </citation>
    <scope>NUCLEOTIDE SEQUENCE [LARGE SCALE GENOMIC DNA]</scope>
    <source>
        <strain evidence="2 3">22-7</strain>
    </source>
</reference>